<dbReference type="AlphaFoldDB" id="A0A9D4HN26"/>
<evidence type="ECO:0000313" key="1">
    <source>
        <dbReference type="EMBL" id="KAH3722406.1"/>
    </source>
</evidence>
<proteinExistence type="predicted"/>
<gene>
    <name evidence="1" type="ORF">DPMN_065364</name>
</gene>
<sequence>MLIDNLRKVRREFGNGGSFQIVPLRLLGGALFASISRRADRQVGEFSCVCERINIRRKGTLL</sequence>
<reference evidence="1" key="1">
    <citation type="journal article" date="2019" name="bioRxiv">
        <title>The Genome of the Zebra Mussel, Dreissena polymorpha: A Resource for Invasive Species Research.</title>
        <authorList>
            <person name="McCartney M.A."/>
            <person name="Auch B."/>
            <person name="Kono T."/>
            <person name="Mallez S."/>
            <person name="Zhang Y."/>
            <person name="Obille A."/>
            <person name="Becker A."/>
            <person name="Abrahante J.E."/>
            <person name="Garbe J."/>
            <person name="Badalamenti J.P."/>
            <person name="Herman A."/>
            <person name="Mangelson H."/>
            <person name="Liachko I."/>
            <person name="Sullivan S."/>
            <person name="Sone E.D."/>
            <person name="Koren S."/>
            <person name="Silverstein K.A.T."/>
            <person name="Beckman K.B."/>
            <person name="Gohl D.M."/>
        </authorList>
    </citation>
    <scope>NUCLEOTIDE SEQUENCE</scope>
    <source>
        <strain evidence="1">Duluth1</strain>
        <tissue evidence="1">Whole animal</tissue>
    </source>
</reference>
<accession>A0A9D4HN26</accession>
<reference evidence="1" key="2">
    <citation type="submission" date="2020-11" db="EMBL/GenBank/DDBJ databases">
        <authorList>
            <person name="McCartney M.A."/>
            <person name="Auch B."/>
            <person name="Kono T."/>
            <person name="Mallez S."/>
            <person name="Becker A."/>
            <person name="Gohl D.M."/>
            <person name="Silverstein K.A.T."/>
            <person name="Koren S."/>
            <person name="Bechman K.B."/>
            <person name="Herman A."/>
            <person name="Abrahante J.E."/>
            <person name="Garbe J."/>
        </authorList>
    </citation>
    <scope>NUCLEOTIDE SEQUENCE</scope>
    <source>
        <strain evidence="1">Duluth1</strain>
        <tissue evidence="1">Whole animal</tissue>
    </source>
</reference>
<dbReference type="Proteomes" id="UP000828390">
    <property type="component" value="Unassembled WGS sequence"/>
</dbReference>
<name>A0A9D4HN26_DREPO</name>
<evidence type="ECO:0000313" key="2">
    <source>
        <dbReference type="Proteomes" id="UP000828390"/>
    </source>
</evidence>
<comment type="caution">
    <text evidence="1">The sequence shown here is derived from an EMBL/GenBank/DDBJ whole genome shotgun (WGS) entry which is preliminary data.</text>
</comment>
<organism evidence="1 2">
    <name type="scientific">Dreissena polymorpha</name>
    <name type="common">Zebra mussel</name>
    <name type="synonym">Mytilus polymorpha</name>
    <dbReference type="NCBI Taxonomy" id="45954"/>
    <lineage>
        <taxon>Eukaryota</taxon>
        <taxon>Metazoa</taxon>
        <taxon>Spiralia</taxon>
        <taxon>Lophotrochozoa</taxon>
        <taxon>Mollusca</taxon>
        <taxon>Bivalvia</taxon>
        <taxon>Autobranchia</taxon>
        <taxon>Heteroconchia</taxon>
        <taxon>Euheterodonta</taxon>
        <taxon>Imparidentia</taxon>
        <taxon>Neoheterodontei</taxon>
        <taxon>Myida</taxon>
        <taxon>Dreissenoidea</taxon>
        <taxon>Dreissenidae</taxon>
        <taxon>Dreissena</taxon>
    </lineage>
</organism>
<dbReference type="EMBL" id="JAIWYP010000013">
    <property type="protein sequence ID" value="KAH3722406.1"/>
    <property type="molecule type" value="Genomic_DNA"/>
</dbReference>
<keyword evidence="2" id="KW-1185">Reference proteome</keyword>
<protein>
    <submittedName>
        <fullName evidence="1">Uncharacterized protein</fullName>
    </submittedName>
</protein>